<evidence type="ECO:0000313" key="5">
    <source>
        <dbReference type="Proteomes" id="UP001247620"/>
    </source>
</evidence>
<dbReference type="RefSeq" id="WP_310100180.1">
    <property type="nucleotide sequence ID" value="NZ_JAVDUU010000004.1"/>
</dbReference>
<gene>
    <name evidence="4" type="ORF">J2W55_004190</name>
</gene>
<evidence type="ECO:0000313" key="4">
    <source>
        <dbReference type="EMBL" id="MDR6944330.1"/>
    </source>
</evidence>
<dbReference type="Pfam" id="PF07635">
    <property type="entry name" value="PSCyt1"/>
    <property type="match status" value="1"/>
</dbReference>
<sequence length="1080" mass="121734">MRRLFFILLSAVLVLGAGMYFYSSSVDLPPDVQEAYNALPSSLDYNIDVKPILSDKCFACHGPDKAKQKAGLRLDIAKFAYAELPEDKGKVAIDPGNLEGSEFFHRILSADPKYMMPSPESHHTLTATEKAVLIKWIKDGAKYKPHWAFVKPVKPDVPEIDQSGWTVINPIDNFILAKLQQKKLQPSNQADKELLLRRLSLDLTGLPPTVKEIDDFLKDNLPNAYEKQVDRLLNSPHYGEKMAVDWLDVARYADSHGYTVDRLRDMSPYRDWVIKAFNTNFPYDKFIQWQLAGDLMPHPTRDMIIATAFNRNHPQNMEGGIVEEEFQAEYVIDRTNTFGTAMLGMSVGCAKCHDHKFDPISQKNYYQLFSFFNNVKEAGQISWDDALPTPTLMLPTRQKEKVLQYINNEILQEQRDITKTESNAAPGFEKWLNSGDYKKLAGSKIPVNGLQAYYTFDKGNLVSSANSKDIGVMKRETGLPGDKVMFQNKDNGKAIVLNGDTWLDLKQVGVFRKSEPFSIGIWVNIPKQLTEGVIFHKSSAERLYNFRGYHLYLKNNKLELNMAHTGPSNAITKISLANVPRDKWIQLTATYDGSSKAAGFKLYMDGAEMKMETTMDQLTKDILFAGNGTQPGLQIGGWWRGRGFKDGKADDITVYDRTLTPFEVKTLAQKANWATIAGKNKTALSADDISTLKSYYLTAVDADVRAEEQKLKTLRTALSDSTENIDELMVMQEMPKPKKTFLLKRGNYDMPGEQVYPNTPEAILPYPKNLPKNRWGLAQWVTNPQNPLAARVAVNRIWQNFFGVGIVKTSEDFGNQGEMPSHPELLDWLAVKFMESGWNVKALNKLIVMSATYRQDSKTNKAALEKDAENRFLSHGPAYRMTAEMIRDNALMASGLLNTQIGGKSVKPYQPEGLWEINNTTYTPDTGKAVYRRSLYVVIKRSVPNPTLSMFDAPSRSYCIMRRQPTNTPLQALVTLNDPTFIEASKVMGVQISRASDSRAAIKETYRKLTGRTPLPREVDLLLGLQQVELKKFKEHPEKESGWLNTGQYKVDKKMDSALIAANTVVASTILNSDASLTKR</sequence>
<comment type="caution">
    <text evidence="4">The sequence shown here is derived from an EMBL/GenBank/DDBJ whole genome shotgun (WGS) entry which is preliminary data.</text>
</comment>
<dbReference type="InterPro" id="IPR011429">
    <property type="entry name" value="Cyt_c_Planctomycete-type"/>
</dbReference>
<dbReference type="EMBL" id="JAVDUU010000004">
    <property type="protein sequence ID" value="MDR6944330.1"/>
    <property type="molecule type" value="Genomic_DNA"/>
</dbReference>
<dbReference type="SUPFAM" id="SSF46626">
    <property type="entry name" value="Cytochrome c"/>
    <property type="match status" value="1"/>
</dbReference>
<feature type="domain" description="DUF1553" evidence="2">
    <location>
        <begin position="773"/>
        <end position="1022"/>
    </location>
</feature>
<dbReference type="InterPro" id="IPR013320">
    <property type="entry name" value="ConA-like_dom_sf"/>
</dbReference>
<dbReference type="PANTHER" id="PTHR35889">
    <property type="entry name" value="CYCLOINULO-OLIGOSACCHARIDE FRUCTANOTRANSFERASE-RELATED"/>
    <property type="match status" value="1"/>
</dbReference>
<dbReference type="InterPro" id="IPR011444">
    <property type="entry name" value="DUF1549"/>
</dbReference>
<feature type="domain" description="Cytochrome C Planctomycete-type" evidence="3">
    <location>
        <begin position="57"/>
        <end position="119"/>
    </location>
</feature>
<dbReference type="Gene3D" id="2.60.120.200">
    <property type="match status" value="1"/>
</dbReference>
<evidence type="ECO:0000259" key="2">
    <source>
        <dbReference type="Pfam" id="PF07587"/>
    </source>
</evidence>
<dbReference type="InterPro" id="IPR036909">
    <property type="entry name" value="Cyt_c-like_dom_sf"/>
</dbReference>
<dbReference type="InterPro" id="IPR022655">
    <property type="entry name" value="DUF1553"/>
</dbReference>
<dbReference type="Pfam" id="PF13385">
    <property type="entry name" value="Laminin_G_3"/>
    <property type="match status" value="1"/>
</dbReference>
<evidence type="ECO:0000259" key="3">
    <source>
        <dbReference type="Pfam" id="PF07635"/>
    </source>
</evidence>
<proteinExistence type="predicted"/>
<feature type="domain" description="DUF1549" evidence="1">
    <location>
        <begin position="170"/>
        <end position="376"/>
    </location>
</feature>
<dbReference type="Proteomes" id="UP001247620">
    <property type="component" value="Unassembled WGS sequence"/>
</dbReference>
<accession>A0ABU1TGK1</accession>
<dbReference type="SUPFAM" id="SSF49899">
    <property type="entry name" value="Concanavalin A-like lectins/glucanases"/>
    <property type="match status" value="1"/>
</dbReference>
<evidence type="ECO:0000259" key="1">
    <source>
        <dbReference type="Pfam" id="PF07583"/>
    </source>
</evidence>
<keyword evidence="5" id="KW-1185">Reference proteome</keyword>
<dbReference type="Pfam" id="PF07587">
    <property type="entry name" value="PSD1"/>
    <property type="match status" value="1"/>
</dbReference>
<dbReference type="PANTHER" id="PTHR35889:SF3">
    <property type="entry name" value="F-BOX DOMAIN-CONTAINING PROTEIN"/>
    <property type="match status" value="1"/>
</dbReference>
<reference evidence="4 5" key="1">
    <citation type="submission" date="2023-07" db="EMBL/GenBank/DDBJ databases">
        <title>Sorghum-associated microbial communities from plants grown in Nebraska, USA.</title>
        <authorList>
            <person name="Schachtman D."/>
        </authorList>
    </citation>
    <scope>NUCLEOTIDE SEQUENCE [LARGE SCALE GENOMIC DNA]</scope>
    <source>
        <strain evidence="4 5">3262</strain>
    </source>
</reference>
<organism evidence="4 5">
    <name type="scientific">Mucilaginibacter pocheonensis</name>
    <dbReference type="NCBI Taxonomy" id="398050"/>
    <lineage>
        <taxon>Bacteria</taxon>
        <taxon>Pseudomonadati</taxon>
        <taxon>Bacteroidota</taxon>
        <taxon>Sphingobacteriia</taxon>
        <taxon>Sphingobacteriales</taxon>
        <taxon>Sphingobacteriaceae</taxon>
        <taxon>Mucilaginibacter</taxon>
    </lineage>
</organism>
<dbReference type="Pfam" id="PF07583">
    <property type="entry name" value="PSCyt2"/>
    <property type="match status" value="1"/>
</dbReference>
<name>A0ABU1TGK1_9SPHI</name>
<protein>
    <recommendedName>
        <fullName evidence="6">Planctomycete cytochrome C</fullName>
    </recommendedName>
</protein>
<evidence type="ECO:0008006" key="6">
    <source>
        <dbReference type="Google" id="ProtNLM"/>
    </source>
</evidence>